<keyword evidence="2" id="KW-1185">Reference proteome</keyword>
<proteinExistence type="predicted"/>
<reference evidence="2" key="1">
    <citation type="journal article" date="2019" name="Int. J. Syst. Evol. Microbiol.">
        <title>The Global Catalogue of Microorganisms (GCM) 10K type strain sequencing project: providing services to taxonomists for standard genome sequencing and annotation.</title>
        <authorList>
            <consortium name="The Broad Institute Genomics Platform"/>
            <consortium name="The Broad Institute Genome Sequencing Center for Infectious Disease"/>
            <person name="Wu L."/>
            <person name="Ma J."/>
        </authorList>
    </citation>
    <scope>NUCLEOTIDE SEQUENCE [LARGE SCALE GENOMIC DNA]</scope>
    <source>
        <strain evidence="2">CGMCC-1.15741</strain>
    </source>
</reference>
<dbReference type="InterPro" id="IPR011330">
    <property type="entry name" value="Glyco_hydro/deAcase_b/a-brl"/>
</dbReference>
<dbReference type="Gene3D" id="3.20.20.370">
    <property type="entry name" value="Glycoside hydrolase/deacetylase"/>
    <property type="match status" value="1"/>
</dbReference>
<protein>
    <submittedName>
        <fullName evidence="1">5-oxoprolinase subunit PxpA</fullName>
        <ecNumber evidence="1">3.5.2.9</ecNumber>
    </submittedName>
</protein>
<dbReference type="EC" id="3.5.2.9" evidence="1"/>
<accession>A0ABW1SE41</accession>
<dbReference type="NCBIfam" id="NF003816">
    <property type="entry name" value="PRK05406.1-5"/>
    <property type="match status" value="1"/>
</dbReference>
<dbReference type="GO" id="GO:0017168">
    <property type="term" value="F:5-oxoprolinase (ATP-hydrolyzing) activity"/>
    <property type="evidence" value="ECO:0007669"/>
    <property type="project" value="UniProtKB-EC"/>
</dbReference>
<dbReference type="Proteomes" id="UP001596303">
    <property type="component" value="Unassembled WGS sequence"/>
</dbReference>
<dbReference type="InterPro" id="IPR005501">
    <property type="entry name" value="LamB/YcsF/PxpA-like"/>
</dbReference>
<evidence type="ECO:0000313" key="2">
    <source>
        <dbReference type="Proteomes" id="UP001596303"/>
    </source>
</evidence>
<gene>
    <name evidence="1" type="primary">pxpA</name>
    <name evidence="1" type="ORF">ACFQDM_17085</name>
</gene>
<dbReference type="CDD" id="cd10801">
    <property type="entry name" value="LamB_YcsF_like_1"/>
    <property type="match status" value="1"/>
</dbReference>
<dbReference type="PANTHER" id="PTHR30292">
    <property type="entry name" value="UNCHARACTERIZED PROTEIN YBGL-RELATED"/>
    <property type="match status" value="1"/>
</dbReference>
<evidence type="ECO:0000313" key="1">
    <source>
        <dbReference type="EMBL" id="MFC6199796.1"/>
    </source>
</evidence>
<organism evidence="1 2">
    <name type="scientific">Ponticaulis profundi</name>
    <dbReference type="NCBI Taxonomy" id="2665222"/>
    <lineage>
        <taxon>Bacteria</taxon>
        <taxon>Pseudomonadati</taxon>
        <taxon>Pseudomonadota</taxon>
        <taxon>Alphaproteobacteria</taxon>
        <taxon>Hyphomonadales</taxon>
        <taxon>Hyphomonadaceae</taxon>
        <taxon>Ponticaulis</taxon>
    </lineage>
</organism>
<sequence length="251" mass="26488">MPQIDLNSDIGELEGDAGRALDAEILKTVTSCNIACGGHAGDDVSMAATLRLARDGGILVGAHPSYPDKEGFGRRAMEMPLSELKQSLTDQVRALQTLAAAEGVSVRHMKPHGALYNEAAKSQPLSECICDVLTETGISVLFGPPNSKLETEAEKHGLRFLAEGFVDRAYEADGSLVSRSLPGAVHKDVSLMTDQAMALARSGEVNTLAGKRISLPVQTLCLHGDTSGAAEIARTVKAHLIDQGIEVKAYA</sequence>
<dbReference type="NCBIfam" id="NF003814">
    <property type="entry name" value="PRK05406.1-3"/>
    <property type="match status" value="1"/>
</dbReference>
<dbReference type="PANTHER" id="PTHR30292:SF0">
    <property type="entry name" value="5-OXOPROLINASE SUBUNIT A"/>
    <property type="match status" value="1"/>
</dbReference>
<name>A0ABW1SE41_9PROT</name>
<dbReference type="RefSeq" id="WP_377381250.1">
    <property type="nucleotide sequence ID" value="NZ_JBHSSW010000066.1"/>
</dbReference>
<comment type="caution">
    <text evidence="1">The sequence shown here is derived from an EMBL/GenBank/DDBJ whole genome shotgun (WGS) entry which is preliminary data.</text>
</comment>
<keyword evidence="1" id="KW-0378">Hydrolase</keyword>
<dbReference type="Pfam" id="PF03746">
    <property type="entry name" value="LamB_YcsF"/>
    <property type="match status" value="1"/>
</dbReference>
<dbReference type="EMBL" id="JBHSSW010000066">
    <property type="protein sequence ID" value="MFC6199796.1"/>
    <property type="molecule type" value="Genomic_DNA"/>
</dbReference>
<dbReference type="SUPFAM" id="SSF88713">
    <property type="entry name" value="Glycoside hydrolase/deacetylase"/>
    <property type="match status" value="1"/>
</dbReference>